<dbReference type="EMBL" id="JAELVQ010000011">
    <property type="protein sequence ID" value="MBJ6368410.1"/>
    <property type="molecule type" value="Genomic_DNA"/>
</dbReference>
<gene>
    <name evidence="2" type="ORF">JF259_09960</name>
</gene>
<reference evidence="2" key="1">
    <citation type="submission" date="2020-12" db="EMBL/GenBank/DDBJ databases">
        <title>Snuella sp. nov., isolated from sediment in Incheon.</title>
        <authorList>
            <person name="Kim W."/>
        </authorList>
    </citation>
    <scope>NUCLEOTIDE SEQUENCE</scope>
    <source>
        <strain evidence="2">CAU 1569</strain>
    </source>
</reference>
<dbReference type="GO" id="GO:0003746">
    <property type="term" value="F:translation elongation factor activity"/>
    <property type="evidence" value="ECO:0007669"/>
    <property type="project" value="UniProtKB-KW"/>
</dbReference>
<feature type="compositionally biased region" description="Basic and acidic residues" evidence="1">
    <location>
        <begin position="42"/>
        <end position="56"/>
    </location>
</feature>
<dbReference type="GO" id="GO:0032784">
    <property type="term" value="P:regulation of DNA-templated transcription elongation"/>
    <property type="evidence" value="ECO:0007669"/>
    <property type="project" value="InterPro"/>
</dbReference>
<dbReference type="Gene3D" id="3.10.50.30">
    <property type="entry name" value="Transcription elongation factor, GreA/GreB, C-terminal domain"/>
    <property type="match status" value="1"/>
</dbReference>
<dbReference type="AlphaFoldDB" id="A0A8J7IWJ9"/>
<dbReference type="GO" id="GO:0003677">
    <property type="term" value="F:DNA binding"/>
    <property type="evidence" value="ECO:0007669"/>
    <property type="project" value="InterPro"/>
</dbReference>
<accession>A0A8J7IWJ9</accession>
<keyword evidence="2" id="KW-0251">Elongation factor</keyword>
<evidence type="ECO:0000313" key="2">
    <source>
        <dbReference type="EMBL" id="MBJ6368410.1"/>
    </source>
</evidence>
<evidence type="ECO:0000313" key="3">
    <source>
        <dbReference type="Proteomes" id="UP000610931"/>
    </source>
</evidence>
<dbReference type="RefSeq" id="WP_199115171.1">
    <property type="nucleotide sequence ID" value="NZ_JAELVQ010000011.1"/>
</dbReference>
<keyword evidence="3" id="KW-1185">Reference proteome</keyword>
<protein>
    <submittedName>
        <fullName evidence="2">GreA/GreB family elongation factor</fullName>
    </submittedName>
</protein>
<organism evidence="2 3">
    <name type="scientific">Snuella sedimenti</name>
    <dbReference type="NCBI Taxonomy" id="2798802"/>
    <lineage>
        <taxon>Bacteria</taxon>
        <taxon>Pseudomonadati</taxon>
        <taxon>Bacteroidota</taxon>
        <taxon>Flavobacteriia</taxon>
        <taxon>Flavobacteriales</taxon>
        <taxon>Flavobacteriaceae</taxon>
        <taxon>Snuella</taxon>
    </lineage>
</organism>
<comment type="caution">
    <text evidence="2">The sequence shown here is derived from an EMBL/GenBank/DDBJ whole genome shotgun (WGS) entry which is preliminary data.</text>
</comment>
<feature type="region of interest" description="Disordered" evidence="1">
    <location>
        <begin position="37"/>
        <end position="56"/>
    </location>
</feature>
<evidence type="ECO:0000256" key="1">
    <source>
        <dbReference type="SAM" id="MobiDB-lite"/>
    </source>
</evidence>
<name>A0A8J7IWJ9_9FLAO</name>
<dbReference type="InterPro" id="IPR036953">
    <property type="entry name" value="GreA/GreB_C_sf"/>
</dbReference>
<dbReference type="Proteomes" id="UP000610931">
    <property type="component" value="Unassembled WGS sequence"/>
</dbReference>
<proteinExistence type="predicted"/>
<sequence length="156" mass="17539">MTEQINKEPLKQVLYSQCRMVVRSRLDTIRKTIQELEESLESETKSTAGDKHETGRAMVQLEREKLGQQLAEIQKNNQVLAKIDVSKSSEAIGLGSIVFTSSGNYFIAISTGELVVDNQKFYAISMSAPIAKVLLGKRVGDEIHFRMQTFRIEAVF</sequence>
<keyword evidence="2" id="KW-0648">Protein biosynthesis</keyword>